<dbReference type="Gene3D" id="3.90.640.10">
    <property type="entry name" value="Actin, Chain A, domain 4"/>
    <property type="match status" value="1"/>
</dbReference>
<comment type="subcellular location">
    <subcellularLocation>
        <location evidence="1">Nucleus</location>
    </subcellularLocation>
</comment>
<dbReference type="PROSITE" id="PS01132">
    <property type="entry name" value="ACTINS_ACT_LIKE"/>
    <property type="match status" value="1"/>
</dbReference>
<dbReference type="AlphaFoldDB" id="A0AA41NFH8"/>
<gene>
    <name evidence="7" type="ORF">SUZIE_200770</name>
</gene>
<dbReference type="PANTHER" id="PTHR19980:SF0">
    <property type="entry name" value="CLEAVAGE STIMULATION FACTOR SUBUNIT 3"/>
    <property type="match status" value="1"/>
</dbReference>
<dbReference type="PANTHER" id="PTHR19980">
    <property type="entry name" value="RNA CLEAVAGE STIMULATION FACTOR"/>
    <property type="match status" value="1"/>
</dbReference>
<keyword evidence="8" id="KW-1185">Reference proteome</keyword>
<dbReference type="InterPro" id="IPR004001">
    <property type="entry name" value="Actin_CS"/>
</dbReference>
<dbReference type="GO" id="GO:0031124">
    <property type="term" value="P:mRNA 3'-end processing"/>
    <property type="evidence" value="ECO:0007669"/>
    <property type="project" value="InterPro"/>
</dbReference>
<evidence type="ECO:0000259" key="6">
    <source>
        <dbReference type="Pfam" id="PF05843"/>
    </source>
</evidence>
<dbReference type="InterPro" id="IPR004000">
    <property type="entry name" value="Actin"/>
</dbReference>
<organism evidence="7 8">
    <name type="scientific">Sciurus carolinensis</name>
    <name type="common">Eastern gray squirrel</name>
    <dbReference type="NCBI Taxonomy" id="30640"/>
    <lineage>
        <taxon>Eukaryota</taxon>
        <taxon>Metazoa</taxon>
        <taxon>Chordata</taxon>
        <taxon>Craniata</taxon>
        <taxon>Vertebrata</taxon>
        <taxon>Euteleostomi</taxon>
        <taxon>Mammalia</taxon>
        <taxon>Eutheria</taxon>
        <taxon>Euarchontoglires</taxon>
        <taxon>Glires</taxon>
        <taxon>Rodentia</taxon>
        <taxon>Sciuromorpha</taxon>
        <taxon>Sciuridae</taxon>
        <taxon>Sciurinae</taxon>
        <taxon>Sciurini</taxon>
        <taxon>Sciurus</taxon>
    </lineage>
</organism>
<dbReference type="GO" id="GO:0005634">
    <property type="term" value="C:nucleus"/>
    <property type="evidence" value="ECO:0007669"/>
    <property type="project" value="UniProtKB-SubCell"/>
</dbReference>
<protein>
    <submittedName>
        <fullName evidence="7">Cleavage stimulation factor subunit 3</fullName>
    </submittedName>
</protein>
<dbReference type="EMBL" id="JAATJV010428043">
    <property type="protein sequence ID" value="MBZ3889002.1"/>
    <property type="molecule type" value="Genomic_DNA"/>
</dbReference>
<accession>A0AA41NFH8</accession>
<dbReference type="InterPro" id="IPR043129">
    <property type="entry name" value="ATPase_NBD"/>
</dbReference>
<evidence type="ECO:0000256" key="5">
    <source>
        <dbReference type="SAM" id="MobiDB-lite"/>
    </source>
</evidence>
<dbReference type="Pfam" id="PF00022">
    <property type="entry name" value="Actin"/>
    <property type="match status" value="2"/>
</dbReference>
<feature type="domain" description="Suppressor of forked" evidence="6">
    <location>
        <begin position="321"/>
        <end position="631"/>
    </location>
</feature>
<dbReference type="InterPro" id="IPR003107">
    <property type="entry name" value="HAT"/>
</dbReference>
<dbReference type="InterPro" id="IPR011990">
    <property type="entry name" value="TPR-like_helical_dom_sf"/>
</dbReference>
<evidence type="ECO:0000256" key="2">
    <source>
        <dbReference type="ARBA" id="ARBA00022737"/>
    </source>
</evidence>
<dbReference type="SMART" id="SM00386">
    <property type="entry name" value="HAT"/>
    <property type="match status" value="9"/>
</dbReference>
<evidence type="ECO:0000256" key="4">
    <source>
        <dbReference type="RuleBase" id="RU000487"/>
    </source>
</evidence>
<dbReference type="FunFam" id="3.30.420.40:FF:000080">
    <property type="entry name" value="Actin, alpha skeletal muscle"/>
    <property type="match status" value="1"/>
</dbReference>
<comment type="caution">
    <text evidence="7">The sequence shown here is derived from an EMBL/GenBank/DDBJ whole genome shotgun (WGS) entry which is preliminary data.</text>
</comment>
<dbReference type="FunFam" id="1.25.40.1040:FF:000002">
    <property type="entry name" value="Cleavage stimulation factor subunit 3"/>
    <property type="match status" value="1"/>
</dbReference>
<dbReference type="InterPro" id="IPR008847">
    <property type="entry name" value="Suf"/>
</dbReference>
<evidence type="ECO:0000256" key="3">
    <source>
        <dbReference type="ARBA" id="ARBA00023242"/>
    </source>
</evidence>
<evidence type="ECO:0000256" key="1">
    <source>
        <dbReference type="ARBA" id="ARBA00004123"/>
    </source>
</evidence>
<dbReference type="PROSITE" id="PS00406">
    <property type="entry name" value="ACTINS_1"/>
    <property type="match status" value="1"/>
</dbReference>
<evidence type="ECO:0000313" key="7">
    <source>
        <dbReference type="EMBL" id="MBZ3889002.1"/>
    </source>
</evidence>
<dbReference type="Pfam" id="PF05843">
    <property type="entry name" value="Suf"/>
    <property type="match status" value="1"/>
</dbReference>
<keyword evidence="3" id="KW-0539">Nucleus</keyword>
<dbReference type="Gene3D" id="3.30.420.40">
    <property type="match status" value="3"/>
</dbReference>
<dbReference type="SMART" id="SM00268">
    <property type="entry name" value="ACTIN"/>
    <property type="match status" value="1"/>
</dbReference>
<dbReference type="SUPFAM" id="SSF48452">
    <property type="entry name" value="TPR-like"/>
    <property type="match status" value="1"/>
</dbReference>
<comment type="similarity">
    <text evidence="4">Belongs to the actin family.</text>
</comment>
<name>A0AA41NFH8_SCICA</name>
<dbReference type="SUPFAM" id="SSF53067">
    <property type="entry name" value="Actin-like ATPase domain"/>
    <property type="match status" value="3"/>
</dbReference>
<dbReference type="FunFam" id="1.25.40.10:FF:002674">
    <property type="entry name" value="Uncharacterized protein"/>
    <property type="match status" value="1"/>
</dbReference>
<dbReference type="Proteomes" id="UP001166674">
    <property type="component" value="Unassembled WGS sequence"/>
</dbReference>
<dbReference type="Gene3D" id="1.25.40.1040">
    <property type="match status" value="1"/>
</dbReference>
<dbReference type="InterPro" id="IPR045243">
    <property type="entry name" value="Rna14-like"/>
</dbReference>
<proteinExistence type="inferred from homology"/>
<reference evidence="7" key="1">
    <citation type="submission" date="2020-03" db="EMBL/GenBank/DDBJ databases">
        <title>Studies in the Genomics of Life Span.</title>
        <authorList>
            <person name="Glass D."/>
        </authorList>
    </citation>
    <scope>NUCLEOTIDE SEQUENCE</scope>
    <source>
        <strain evidence="7">SUZIE</strain>
        <tissue evidence="7">Muscle</tissue>
    </source>
</reference>
<dbReference type="InterPro" id="IPR020902">
    <property type="entry name" value="Actin/actin-like_CS"/>
</dbReference>
<sequence length="922" mass="104852">MDDDIAALVVDNGSGMCKAGFAGMGQKDSYVGDEAQSKRGILTVKYPIEHGIVTNWNDMEKIWHHTFYNELRVAPEEHPVLLTEAPLNPKANREKMTQIMFETFNTPAMYVAIQAVLSLYASGRTTGIVMDSGDGVTHTVPIYEGYALPHAILRLDLAGRDLTDYLMKILTERGYSFTTIAEREIEMATAASSSSLEKSYELPDGQVITIGNEWFRCPEALFQPSFLGLESCGIHETTFNSIMKCDVDIRKDLYANTVLSGMESCGIHETTFNSIMKCDVDIRKDLYANTVLSGGTTMYPGIADRMQKEITALAPSTMKIKNQPIDKARKTYERLVAQFPSSGRFWKLYIEAEIKAKNYDKVEKLFQRCLMKVLHIDLWKCYLSYVRETKGKLPSYKEKMAQAYDFALDKIGMEIMSYQIWVDYINFLKGVEAVGSYAENQRITAVRRVYQRGCVNPMINIEQLWRDYNKYEEGINIHLAKKMIEDRSRDYMNARRVAKEYETVMKGLDRNAPSVPPQNTPQEAQQVDMWKKYIQWEKSNPLRTEDQTLITKRVMFAYEQCLLVLGHHPDIWYEAAQYLEQSSKLLAEKGDMNNAKLFSDEAANIYERAISTLLKKNMLLYFAYADYEEDKSVAFKIFELGLKKYGDIPEYVLAYIDYLSHLNEDNNTRVLFERVLTSGSLPPEKSGEIWARFLAFESNIGDLASILKVEKRRFTAFKEEYEGKETALLVDRYKFMDLYPCSASELKALGYKDVSRAKLAAIIPDPVVAPSIVPVLKDEVDRKPEYPKPDTQQMIPFQPRHLAPPGLHPVPGGVFPVPPAAVVLMKLLPPPICFQGPFVQVDELMEIFRRCKIPNTVEEAVRIITGGAPELAVEGNGPVESNAVLTKAVKRPNEDSDEDEEKGAVVPPVHDIYRARQQKRIR</sequence>
<feature type="region of interest" description="Disordered" evidence="5">
    <location>
        <begin position="889"/>
        <end position="909"/>
    </location>
</feature>
<keyword evidence="2" id="KW-0677">Repeat</keyword>
<dbReference type="GO" id="GO:0003729">
    <property type="term" value="F:mRNA binding"/>
    <property type="evidence" value="ECO:0007669"/>
    <property type="project" value="TreeGrafter"/>
</dbReference>
<dbReference type="PRINTS" id="PR00190">
    <property type="entry name" value="ACTIN"/>
</dbReference>
<evidence type="ECO:0000313" key="8">
    <source>
        <dbReference type="Proteomes" id="UP001166674"/>
    </source>
</evidence>
<dbReference type="FunFam" id="3.30.420.40:FF:000404">
    <property type="entry name" value="Major actin"/>
    <property type="match status" value="1"/>
</dbReference>
<dbReference type="Gene3D" id="1.25.40.10">
    <property type="entry name" value="Tetratricopeptide repeat domain"/>
    <property type="match status" value="1"/>
</dbReference>